<dbReference type="SUPFAM" id="SSF57667">
    <property type="entry name" value="beta-beta-alpha zinc fingers"/>
    <property type="match status" value="5"/>
</dbReference>
<feature type="region of interest" description="Disordered" evidence="13">
    <location>
        <begin position="116"/>
        <end position="135"/>
    </location>
</feature>
<feature type="region of interest" description="Disordered" evidence="13">
    <location>
        <begin position="183"/>
        <end position="223"/>
    </location>
</feature>
<evidence type="ECO:0000256" key="3">
    <source>
        <dbReference type="ARBA" id="ARBA00022723"/>
    </source>
</evidence>
<feature type="binding site" evidence="12">
    <location>
        <position position="9"/>
    </location>
    <ligand>
        <name>Zn(2+)</name>
        <dbReference type="ChEBI" id="CHEBI:29105"/>
    </ligand>
</feature>
<feature type="domain" description="C2H2-type" evidence="14">
    <location>
        <begin position="307"/>
        <end position="334"/>
    </location>
</feature>
<feature type="binding site" evidence="12">
    <location>
        <position position="12"/>
    </location>
    <ligand>
        <name>Zn(2+)</name>
        <dbReference type="ChEBI" id="CHEBI:29105"/>
    </ligand>
</feature>
<accession>A0A9R1U2V4</accession>
<dbReference type="OrthoDB" id="7460655at2759"/>
<keyword evidence="9" id="KW-0804">Transcription</keyword>
<reference evidence="17" key="1">
    <citation type="submission" date="2025-08" db="UniProtKB">
        <authorList>
            <consortium name="RefSeq"/>
        </authorList>
    </citation>
    <scope>IDENTIFICATION</scope>
    <source>
        <strain evidence="17">USDA-PBARC FA_bdor</strain>
        <tissue evidence="17">Whole organism</tissue>
    </source>
</reference>
<evidence type="ECO:0000256" key="12">
    <source>
        <dbReference type="PROSITE-ProRule" id="PRU01263"/>
    </source>
</evidence>
<dbReference type="SMART" id="SM00355">
    <property type="entry name" value="ZnF_C2H2"/>
    <property type="match status" value="10"/>
</dbReference>
<evidence type="ECO:0000259" key="15">
    <source>
        <dbReference type="PROSITE" id="PS51915"/>
    </source>
</evidence>
<dbReference type="InterPro" id="IPR013087">
    <property type="entry name" value="Znf_C2H2_type"/>
</dbReference>
<feature type="binding site" evidence="12">
    <location>
        <position position="60"/>
    </location>
    <ligand>
        <name>Zn(2+)</name>
        <dbReference type="ChEBI" id="CHEBI:29105"/>
    </ligand>
</feature>
<comment type="subcellular location">
    <subcellularLocation>
        <location evidence="2">Nucleus</location>
    </subcellularLocation>
</comment>
<evidence type="ECO:0000256" key="5">
    <source>
        <dbReference type="ARBA" id="ARBA00022771"/>
    </source>
</evidence>
<dbReference type="PROSITE" id="PS51915">
    <property type="entry name" value="ZAD"/>
    <property type="match status" value="1"/>
</dbReference>
<evidence type="ECO:0000259" key="14">
    <source>
        <dbReference type="PROSITE" id="PS50157"/>
    </source>
</evidence>
<feature type="domain" description="C2H2-type" evidence="14">
    <location>
        <begin position="335"/>
        <end position="362"/>
    </location>
</feature>
<dbReference type="InterPro" id="IPR012934">
    <property type="entry name" value="Znf_AD"/>
</dbReference>
<dbReference type="GO" id="GO:0001227">
    <property type="term" value="F:DNA-binding transcription repressor activity, RNA polymerase II-specific"/>
    <property type="evidence" value="ECO:0007669"/>
    <property type="project" value="TreeGrafter"/>
</dbReference>
<evidence type="ECO:0000256" key="2">
    <source>
        <dbReference type="ARBA" id="ARBA00004123"/>
    </source>
</evidence>
<dbReference type="Pfam" id="PF00096">
    <property type="entry name" value="zf-C2H2"/>
    <property type="match status" value="6"/>
</dbReference>
<dbReference type="FunFam" id="3.30.160.60:FF:001485">
    <property type="entry name" value="Krueppel-related zinc finger protein"/>
    <property type="match status" value="1"/>
</dbReference>
<dbReference type="SUPFAM" id="SSF57716">
    <property type="entry name" value="Glucocorticoid receptor-like (DNA-binding domain)"/>
    <property type="match status" value="1"/>
</dbReference>
<feature type="compositionally biased region" description="Polar residues" evidence="13">
    <location>
        <begin position="183"/>
        <end position="192"/>
    </location>
</feature>
<organism evidence="16 17">
    <name type="scientific">Fopius arisanus</name>
    <dbReference type="NCBI Taxonomy" id="64838"/>
    <lineage>
        <taxon>Eukaryota</taxon>
        <taxon>Metazoa</taxon>
        <taxon>Ecdysozoa</taxon>
        <taxon>Arthropoda</taxon>
        <taxon>Hexapoda</taxon>
        <taxon>Insecta</taxon>
        <taxon>Pterygota</taxon>
        <taxon>Neoptera</taxon>
        <taxon>Endopterygota</taxon>
        <taxon>Hymenoptera</taxon>
        <taxon>Apocrita</taxon>
        <taxon>Ichneumonoidea</taxon>
        <taxon>Braconidae</taxon>
        <taxon>Opiinae</taxon>
        <taxon>Fopius</taxon>
    </lineage>
</organism>
<dbReference type="FunFam" id="3.30.160.60:FF:001818">
    <property type="entry name" value="GDNF-inducible zinc finger protein 1 isoform X1"/>
    <property type="match status" value="1"/>
</dbReference>
<gene>
    <name evidence="17" type="primary">LOC105268836</name>
</gene>
<dbReference type="GO" id="GO:0048598">
    <property type="term" value="P:embryonic morphogenesis"/>
    <property type="evidence" value="ECO:0007669"/>
    <property type="project" value="UniProtKB-ARBA"/>
</dbReference>
<dbReference type="FunFam" id="3.30.160.60:FF:000624">
    <property type="entry name" value="zinc finger protein 697"/>
    <property type="match status" value="1"/>
</dbReference>
<keyword evidence="7" id="KW-0805">Transcription regulation</keyword>
<feature type="domain" description="C2H2-type" evidence="14">
    <location>
        <begin position="392"/>
        <end position="420"/>
    </location>
</feature>
<evidence type="ECO:0000313" key="16">
    <source>
        <dbReference type="Proteomes" id="UP000694866"/>
    </source>
</evidence>
<dbReference type="FunFam" id="3.30.160.60:FF:000100">
    <property type="entry name" value="Zinc finger 45-like"/>
    <property type="match status" value="1"/>
</dbReference>
<dbReference type="Gene3D" id="3.40.1800.20">
    <property type="match status" value="1"/>
</dbReference>
<evidence type="ECO:0000256" key="4">
    <source>
        <dbReference type="ARBA" id="ARBA00022737"/>
    </source>
</evidence>
<feature type="domain" description="ZAD" evidence="15">
    <location>
        <begin position="7"/>
        <end position="84"/>
    </location>
</feature>
<feature type="domain" description="C2H2-type" evidence="14">
    <location>
        <begin position="252"/>
        <end position="279"/>
    </location>
</feature>
<dbReference type="PROSITE" id="PS50157">
    <property type="entry name" value="ZINC_FINGER_C2H2_2"/>
    <property type="match status" value="9"/>
</dbReference>
<dbReference type="PROSITE" id="PS00028">
    <property type="entry name" value="ZINC_FINGER_C2H2_1"/>
    <property type="match status" value="9"/>
</dbReference>
<feature type="region of interest" description="Disordered" evidence="13">
    <location>
        <begin position="470"/>
        <end position="489"/>
    </location>
</feature>
<dbReference type="Gene3D" id="3.30.160.60">
    <property type="entry name" value="Classic Zinc Finger"/>
    <property type="match status" value="8"/>
</dbReference>
<sequence length="489" mass="55632">MMGGTDNSCRLCLGDFDDNLLSIFSNSISDGPSLSTKIMICLSLPIEPDNSFSTKICQDCHQEISRFYDFRDKCLRTHYNLSRIRESCNNSESCLINTKTGDSSASDSERVINQEVGSPQPLLPSSSEIKQDQTIPLKPESQNTIYEYKCLHCNSLFPDLDAASVHCMQCSDAPQGIDLSSENVNLKNQTPDNGDLKDSIQSGPEESAPPPSKPPPRAKKNNKVECSECSHKFLNASLLKRHMSVHTGERPFTCETCNRKFSQLGQLNFHRKFHVNPRYRCQVCEKPFLRPSDIEKHMRTHTGEKPFACKICDKSFAQLVALKLHERVHTGDKPYVCEICGKKFSQKANKTKHLKIHKEGMKPHTCGVCGRSFHEHEEMVLHRAGHGGGKPRKCDHCDERFRKLSELTDHVRRYHTFERPHKCAFCSKAFYSLYNLKQHVMIHTGQKPFPCGLCQLKFTQKGNLMKHYERKHKTTGPISEDNDNIKNDT</sequence>
<keyword evidence="6 12" id="KW-0862">Zinc</keyword>
<comment type="function">
    <text evidence="1">May be involved in transcriptional regulation.</text>
</comment>
<evidence type="ECO:0000256" key="6">
    <source>
        <dbReference type="ARBA" id="ARBA00022833"/>
    </source>
</evidence>
<dbReference type="InterPro" id="IPR036236">
    <property type="entry name" value="Znf_C2H2_sf"/>
</dbReference>
<feature type="compositionally biased region" description="Polar residues" evidence="13">
    <location>
        <begin position="123"/>
        <end position="135"/>
    </location>
</feature>
<proteinExistence type="predicted"/>
<evidence type="ECO:0000256" key="11">
    <source>
        <dbReference type="PROSITE-ProRule" id="PRU00042"/>
    </source>
</evidence>
<evidence type="ECO:0000256" key="8">
    <source>
        <dbReference type="ARBA" id="ARBA00023125"/>
    </source>
</evidence>
<feature type="domain" description="C2H2-type" evidence="14">
    <location>
        <begin position="279"/>
        <end position="306"/>
    </location>
</feature>
<keyword evidence="5 11" id="KW-0863">Zinc-finger</keyword>
<evidence type="ECO:0000256" key="10">
    <source>
        <dbReference type="ARBA" id="ARBA00023242"/>
    </source>
</evidence>
<dbReference type="SMART" id="SM00868">
    <property type="entry name" value="zf-AD"/>
    <property type="match status" value="1"/>
</dbReference>
<dbReference type="GO" id="GO:0008270">
    <property type="term" value="F:zinc ion binding"/>
    <property type="evidence" value="ECO:0007669"/>
    <property type="project" value="UniProtKB-UniRule"/>
</dbReference>
<dbReference type="FunFam" id="3.30.160.60:FF:000634">
    <property type="entry name" value="Zinc finger X-chromosomal protein"/>
    <property type="match status" value="1"/>
</dbReference>
<feature type="binding site" evidence="12">
    <location>
        <position position="57"/>
    </location>
    <ligand>
        <name>Zn(2+)</name>
        <dbReference type="ChEBI" id="CHEBI:29105"/>
    </ligand>
</feature>
<keyword evidence="3 12" id="KW-0479">Metal-binding</keyword>
<protein>
    <submittedName>
        <fullName evidence="17">Zinc finger protein 660-like</fullName>
    </submittedName>
</protein>
<dbReference type="GO" id="GO:0005654">
    <property type="term" value="C:nucleoplasm"/>
    <property type="evidence" value="ECO:0007669"/>
    <property type="project" value="TreeGrafter"/>
</dbReference>
<name>A0A9R1U2V4_9HYME</name>
<keyword evidence="8" id="KW-0238">DNA-binding</keyword>
<dbReference type="Proteomes" id="UP000694866">
    <property type="component" value="Unplaced"/>
</dbReference>
<dbReference type="Pfam" id="PF07776">
    <property type="entry name" value="zf-AD"/>
    <property type="match status" value="1"/>
</dbReference>
<feature type="domain" description="C2H2-type" evidence="14">
    <location>
        <begin position="449"/>
        <end position="477"/>
    </location>
</feature>
<dbReference type="PANTHER" id="PTHR24399:SF23">
    <property type="entry name" value="C2H2-TYPE DOMAIN-CONTAINING PROTEIN"/>
    <property type="match status" value="1"/>
</dbReference>
<keyword evidence="4" id="KW-0677">Repeat</keyword>
<dbReference type="GO" id="GO:0000978">
    <property type="term" value="F:RNA polymerase II cis-regulatory region sequence-specific DNA binding"/>
    <property type="evidence" value="ECO:0007669"/>
    <property type="project" value="TreeGrafter"/>
</dbReference>
<dbReference type="AlphaFoldDB" id="A0A9R1U2V4"/>
<feature type="domain" description="C2H2-type" evidence="14">
    <location>
        <begin position="421"/>
        <end position="448"/>
    </location>
</feature>
<evidence type="ECO:0000256" key="7">
    <source>
        <dbReference type="ARBA" id="ARBA00023015"/>
    </source>
</evidence>
<keyword evidence="16" id="KW-1185">Reference proteome</keyword>
<evidence type="ECO:0000313" key="17">
    <source>
        <dbReference type="RefSeq" id="XP_011306986.1"/>
    </source>
</evidence>
<evidence type="ECO:0000256" key="9">
    <source>
        <dbReference type="ARBA" id="ARBA00023163"/>
    </source>
</evidence>
<dbReference type="GeneID" id="105268836"/>
<dbReference type="RefSeq" id="XP_011306986.1">
    <property type="nucleotide sequence ID" value="XM_011308684.1"/>
</dbReference>
<evidence type="ECO:0000256" key="13">
    <source>
        <dbReference type="SAM" id="MobiDB-lite"/>
    </source>
</evidence>
<feature type="domain" description="C2H2-type" evidence="14">
    <location>
        <begin position="224"/>
        <end position="251"/>
    </location>
</feature>
<evidence type="ECO:0000256" key="1">
    <source>
        <dbReference type="ARBA" id="ARBA00003767"/>
    </source>
</evidence>
<feature type="domain" description="C2H2-type" evidence="14">
    <location>
        <begin position="364"/>
        <end position="391"/>
    </location>
</feature>
<keyword evidence="10" id="KW-0539">Nucleus</keyword>
<dbReference type="KEGG" id="fas:105268836"/>
<dbReference type="PANTHER" id="PTHR24399">
    <property type="entry name" value="ZINC FINGER AND BTB DOMAIN-CONTAINING"/>
    <property type="match status" value="1"/>
</dbReference>
<dbReference type="FunFam" id="3.30.160.60:FF:000045">
    <property type="entry name" value="ZFP69 zinc finger protein B"/>
    <property type="match status" value="1"/>
</dbReference>